<evidence type="ECO:0000256" key="1">
    <source>
        <dbReference type="SAM" id="MobiDB-lite"/>
    </source>
</evidence>
<sequence length="69" mass="7775">MKSLCLRASPRAGHMQGSISIREDAENSSASLTPSSLQSTKKSQKRTRACHHWLEEKMGQEDMQEEDDL</sequence>
<accession>A0A5B7IN24</accession>
<comment type="caution">
    <text evidence="2">The sequence shown here is derived from an EMBL/GenBank/DDBJ whole genome shotgun (WGS) entry which is preliminary data.</text>
</comment>
<evidence type="ECO:0000313" key="3">
    <source>
        <dbReference type="Proteomes" id="UP000324222"/>
    </source>
</evidence>
<feature type="compositionally biased region" description="Low complexity" evidence="1">
    <location>
        <begin position="28"/>
        <end position="40"/>
    </location>
</feature>
<dbReference type="Proteomes" id="UP000324222">
    <property type="component" value="Unassembled WGS sequence"/>
</dbReference>
<keyword evidence="3" id="KW-1185">Reference proteome</keyword>
<gene>
    <name evidence="2" type="ORF">E2C01_076219</name>
</gene>
<proteinExistence type="predicted"/>
<dbReference type="EMBL" id="VSRR010057445">
    <property type="protein sequence ID" value="MPC81594.1"/>
    <property type="molecule type" value="Genomic_DNA"/>
</dbReference>
<reference evidence="2 3" key="1">
    <citation type="submission" date="2019-05" db="EMBL/GenBank/DDBJ databases">
        <title>Another draft genome of Portunus trituberculatus and its Hox gene families provides insights of decapod evolution.</title>
        <authorList>
            <person name="Jeong J.-H."/>
            <person name="Song I."/>
            <person name="Kim S."/>
            <person name="Choi T."/>
            <person name="Kim D."/>
            <person name="Ryu S."/>
            <person name="Kim W."/>
        </authorList>
    </citation>
    <scope>NUCLEOTIDE SEQUENCE [LARGE SCALE GENOMIC DNA]</scope>
    <source>
        <tissue evidence="2">Muscle</tissue>
    </source>
</reference>
<evidence type="ECO:0000313" key="2">
    <source>
        <dbReference type="EMBL" id="MPC81594.1"/>
    </source>
</evidence>
<protein>
    <submittedName>
        <fullName evidence="2">Uncharacterized protein</fullName>
    </submittedName>
</protein>
<organism evidence="2 3">
    <name type="scientific">Portunus trituberculatus</name>
    <name type="common">Swimming crab</name>
    <name type="synonym">Neptunus trituberculatus</name>
    <dbReference type="NCBI Taxonomy" id="210409"/>
    <lineage>
        <taxon>Eukaryota</taxon>
        <taxon>Metazoa</taxon>
        <taxon>Ecdysozoa</taxon>
        <taxon>Arthropoda</taxon>
        <taxon>Crustacea</taxon>
        <taxon>Multicrustacea</taxon>
        <taxon>Malacostraca</taxon>
        <taxon>Eumalacostraca</taxon>
        <taxon>Eucarida</taxon>
        <taxon>Decapoda</taxon>
        <taxon>Pleocyemata</taxon>
        <taxon>Brachyura</taxon>
        <taxon>Eubrachyura</taxon>
        <taxon>Portunoidea</taxon>
        <taxon>Portunidae</taxon>
        <taxon>Portuninae</taxon>
        <taxon>Portunus</taxon>
    </lineage>
</organism>
<name>A0A5B7IN24_PORTR</name>
<feature type="region of interest" description="Disordered" evidence="1">
    <location>
        <begin position="1"/>
        <end position="69"/>
    </location>
</feature>
<dbReference type="AlphaFoldDB" id="A0A5B7IN24"/>
<feature type="compositionally biased region" description="Basic residues" evidence="1">
    <location>
        <begin position="42"/>
        <end position="51"/>
    </location>
</feature>